<feature type="transmembrane region" description="Helical" evidence="12">
    <location>
        <begin position="335"/>
        <end position="354"/>
    </location>
</feature>
<feature type="transmembrane region" description="Helical" evidence="12">
    <location>
        <begin position="560"/>
        <end position="582"/>
    </location>
</feature>
<dbReference type="CDD" id="cd11495">
    <property type="entry name" value="SLC5sbd_NIS-like_u3"/>
    <property type="match status" value="1"/>
</dbReference>
<feature type="transmembrane region" description="Helical" evidence="12">
    <location>
        <begin position="255"/>
        <end position="274"/>
    </location>
</feature>
<evidence type="ECO:0000313" key="13">
    <source>
        <dbReference type="EMBL" id="MBF0971148.1"/>
    </source>
</evidence>
<keyword evidence="5 12" id="KW-0812">Transmembrane</keyword>
<dbReference type="PANTHER" id="PTHR42985">
    <property type="entry name" value="SODIUM-COUPLED MONOCARBOXYLATE TRANSPORTER"/>
    <property type="match status" value="1"/>
</dbReference>
<name>A0A929RXH7_9BACT</name>
<evidence type="ECO:0000256" key="6">
    <source>
        <dbReference type="ARBA" id="ARBA00022989"/>
    </source>
</evidence>
<evidence type="ECO:0000256" key="7">
    <source>
        <dbReference type="ARBA" id="ARBA00023053"/>
    </source>
</evidence>
<keyword evidence="8" id="KW-0406">Ion transport</keyword>
<sequence length="599" mass="66889">MSTLSSQRCKRVYIFSFLLFILSISGLCSAQSFLHKNKAPQRKTAVIISAKAHTFLSSEQQDSHLHIRISSHDLNATFLPLQRCTTLAQSKHSTQAQETRTNTKEVHFGWINWTVLIVYFLGMLYLGGLFFKKGDHPDNFFKGGGRIPWWAASISIFATMFSAITYMSIPAKVYATDWTYYPIQFMMLFILYPVVKYYLPFFRRLNVTTAYAYLQCRFNYALRCMASLLFMAFMVARMALILFLPALALSAVADIDISLCILLMAVITIIYCTLGGIEAVIWADVIQGIILVGGAILAAIYLIWQTPGGFQGFVDIGMNDHKFVLFDWSLDYRSATFWVVILGGLANNLISYTSDQTIIQRYMTTKDERSAARSIVVNGVICVVVSIVFYLIGTGLYTFFKTHPEAGFTSLDRPDAIFPFYVVTQLPAGVAGLLIAALFAATMSTISSNINSISTSFTVDIYQRLRPTHLSPKHLLRVARWASLTAGIAGLLLALLMARLNIQSLLDYFNTILGLLSGSIGALFVMGIFFPTIGSKSATIGFIVGMFTVFYLHFYTQVSFLIFGFISIAVSVSVALLFATLFKECPNRENLTWKSLQNK</sequence>
<proteinExistence type="inferred from homology"/>
<feature type="transmembrane region" description="Helical" evidence="12">
    <location>
        <begin position="181"/>
        <end position="199"/>
    </location>
</feature>
<dbReference type="InterPro" id="IPR001734">
    <property type="entry name" value="Na/solute_symporter"/>
</dbReference>
<keyword evidence="6 12" id="KW-1133">Transmembrane helix</keyword>
<evidence type="ECO:0000256" key="11">
    <source>
        <dbReference type="RuleBase" id="RU362091"/>
    </source>
</evidence>
<evidence type="ECO:0000256" key="8">
    <source>
        <dbReference type="ARBA" id="ARBA00023065"/>
    </source>
</evidence>
<feature type="transmembrane region" description="Helical" evidence="12">
    <location>
        <begin position="281"/>
        <end position="304"/>
    </location>
</feature>
<evidence type="ECO:0000313" key="14">
    <source>
        <dbReference type="Proteomes" id="UP000704068"/>
    </source>
</evidence>
<dbReference type="Gene3D" id="1.20.1730.10">
    <property type="entry name" value="Sodium/glucose cotransporter"/>
    <property type="match status" value="1"/>
</dbReference>
<evidence type="ECO:0000256" key="10">
    <source>
        <dbReference type="ARBA" id="ARBA00023201"/>
    </source>
</evidence>
<dbReference type="AlphaFoldDB" id="A0A929RXH7"/>
<comment type="similarity">
    <text evidence="2 11">Belongs to the sodium:solute symporter (SSF) (TC 2.A.21) family.</text>
</comment>
<evidence type="ECO:0000256" key="12">
    <source>
        <dbReference type="SAM" id="Phobius"/>
    </source>
</evidence>
<dbReference type="Proteomes" id="UP000704068">
    <property type="component" value="Unassembled WGS sequence"/>
</dbReference>
<feature type="transmembrane region" description="Helical" evidence="12">
    <location>
        <begin position="110"/>
        <end position="131"/>
    </location>
</feature>
<gene>
    <name evidence="13" type="ORF">HXK21_08980</name>
</gene>
<keyword evidence="4" id="KW-1003">Cell membrane</keyword>
<dbReference type="NCBIfam" id="TIGR00813">
    <property type="entry name" value="sss"/>
    <property type="match status" value="1"/>
</dbReference>
<feature type="transmembrane region" description="Helical" evidence="12">
    <location>
        <begin position="508"/>
        <end position="530"/>
    </location>
</feature>
<evidence type="ECO:0000256" key="3">
    <source>
        <dbReference type="ARBA" id="ARBA00022448"/>
    </source>
</evidence>
<feature type="transmembrane region" description="Helical" evidence="12">
    <location>
        <begin position="147"/>
        <end position="169"/>
    </location>
</feature>
<dbReference type="RefSeq" id="WP_315553252.1">
    <property type="nucleotide sequence ID" value="NZ_CAUUHZ010000023.1"/>
</dbReference>
<accession>A0A929RXH7</accession>
<dbReference type="PROSITE" id="PS50283">
    <property type="entry name" value="NA_SOLUT_SYMP_3"/>
    <property type="match status" value="1"/>
</dbReference>
<comment type="caution">
    <text evidence="13">The sequence shown here is derived from an EMBL/GenBank/DDBJ whole genome shotgun (WGS) entry which is preliminary data.</text>
</comment>
<reference evidence="13" key="1">
    <citation type="submission" date="2020-04" db="EMBL/GenBank/DDBJ databases">
        <title>Deep metagenomics examines the oral microbiome during advanced dental caries in children, revealing novel taxa and co-occurrences with host molecules.</title>
        <authorList>
            <person name="Baker J.L."/>
            <person name="Morton J.T."/>
            <person name="Dinis M."/>
            <person name="Alvarez R."/>
            <person name="Tran N.C."/>
            <person name="Knight R."/>
            <person name="Edlund A."/>
        </authorList>
    </citation>
    <scope>NUCLEOTIDE SEQUENCE</scope>
    <source>
        <strain evidence="13">JCVI_34_bin.1</strain>
    </source>
</reference>
<evidence type="ECO:0000256" key="5">
    <source>
        <dbReference type="ARBA" id="ARBA00022692"/>
    </source>
</evidence>
<keyword evidence="7" id="KW-0915">Sodium</keyword>
<dbReference type="Pfam" id="PF00474">
    <property type="entry name" value="SSF"/>
    <property type="match status" value="1"/>
</dbReference>
<keyword evidence="10" id="KW-0739">Sodium transport</keyword>
<organism evidence="13 14">
    <name type="scientific">Alloprevotella tannerae</name>
    <dbReference type="NCBI Taxonomy" id="76122"/>
    <lineage>
        <taxon>Bacteria</taxon>
        <taxon>Pseudomonadati</taxon>
        <taxon>Bacteroidota</taxon>
        <taxon>Bacteroidia</taxon>
        <taxon>Bacteroidales</taxon>
        <taxon>Prevotellaceae</taxon>
        <taxon>Alloprevotella</taxon>
    </lineage>
</organism>
<feature type="transmembrane region" description="Helical" evidence="12">
    <location>
        <begin position="220"/>
        <end position="243"/>
    </location>
</feature>
<evidence type="ECO:0000256" key="9">
    <source>
        <dbReference type="ARBA" id="ARBA00023136"/>
    </source>
</evidence>
<feature type="transmembrane region" description="Helical" evidence="12">
    <location>
        <begin position="481"/>
        <end position="502"/>
    </location>
</feature>
<dbReference type="GO" id="GO:0015293">
    <property type="term" value="F:symporter activity"/>
    <property type="evidence" value="ECO:0007669"/>
    <property type="project" value="TreeGrafter"/>
</dbReference>
<dbReference type="InterPro" id="IPR038377">
    <property type="entry name" value="Na/Glc_symporter_sf"/>
</dbReference>
<keyword evidence="3" id="KW-0813">Transport</keyword>
<keyword evidence="9 12" id="KW-0472">Membrane</keyword>
<dbReference type="EMBL" id="JABZGR010000043">
    <property type="protein sequence ID" value="MBF0971148.1"/>
    <property type="molecule type" value="Genomic_DNA"/>
</dbReference>
<dbReference type="GO" id="GO:0006814">
    <property type="term" value="P:sodium ion transport"/>
    <property type="evidence" value="ECO:0007669"/>
    <property type="project" value="UniProtKB-KW"/>
</dbReference>
<comment type="subcellular location">
    <subcellularLocation>
        <location evidence="1">Cell membrane</location>
        <topology evidence="1">Multi-pass membrane protein</topology>
    </subcellularLocation>
</comment>
<feature type="transmembrane region" description="Helical" evidence="12">
    <location>
        <begin position="420"/>
        <end position="441"/>
    </location>
</feature>
<feature type="transmembrane region" description="Helical" evidence="12">
    <location>
        <begin position="375"/>
        <end position="400"/>
    </location>
</feature>
<dbReference type="InterPro" id="IPR051163">
    <property type="entry name" value="Sodium:Solute_Symporter_SSF"/>
</dbReference>
<evidence type="ECO:0000256" key="2">
    <source>
        <dbReference type="ARBA" id="ARBA00006434"/>
    </source>
</evidence>
<evidence type="ECO:0000256" key="4">
    <source>
        <dbReference type="ARBA" id="ARBA00022475"/>
    </source>
</evidence>
<feature type="transmembrane region" description="Helical" evidence="12">
    <location>
        <begin position="537"/>
        <end position="554"/>
    </location>
</feature>
<protein>
    <submittedName>
        <fullName evidence="13">Sodium:solute symporter</fullName>
    </submittedName>
</protein>
<dbReference type="PANTHER" id="PTHR42985:SF40">
    <property type="entry name" value="LD47995P-RELATED"/>
    <property type="match status" value="1"/>
</dbReference>
<feature type="transmembrane region" description="Helical" evidence="12">
    <location>
        <begin position="12"/>
        <end position="34"/>
    </location>
</feature>
<dbReference type="GO" id="GO:0005886">
    <property type="term" value="C:plasma membrane"/>
    <property type="evidence" value="ECO:0007669"/>
    <property type="project" value="UniProtKB-SubCell"/>
</dbReference>
<evidence type="ECO:0000256" key="1">
    <source>
        <dbReference type="ARBA" id="ARBA00004651"/>
    </source>
</evidence>